<evidence type="ECO:0000313" key="2">
    <source>
        <dbReference type="EMBL" id="ABD40975.1"/>
    </source>
</evidence>
<dbReference type="HOGENOM" id="CLU_333350_0_0_2"/>
<reference evidence="3" key="1">
    <citation type="journal article" date="2016" name="Stand. Genomic Sci.">
        <title>Complete genome sequence of Methanospirillum hungatei type strain JF1.</title>
        <authorList>
            <person name="Gunsalus R.P."/>
            <person name="Cook L.E."/>
            <person name="Crable B."/>
            <person name="Rohlin L."/>
            <person name="McDonald E."/>
            <person name="Mouttaki H."/>
            <person name="Sieber J.R."/>
            <person name="Poweleit N."/>
            <person name="Zhou H."/>
            <person name="Lapidus A.L."/>
            <person name="Daligault H.E."/>
            <person name="Land M."/>
            <person name="Gilna P."/>
            <person name="Ivanova N."/>
            <person name="Kyrpides N."/>
            <person name="Culley D.E."/>
            <person name="McInerney M.J."/>
        </authorList>
    </citation>
    <scope>NUCLEOTIDE SEQUENCE [LARGE SCALE GENOMIC DNA]</scope>
    <source>
        <strain evidence="3">ATCC 27890 / DSM 864 / NBRC 100397 / JF-1</strain>
    </source>
</reference>
<evidence type="ECO:0000259" key="1">
    <source>
        <dbReference type="PROSITE" id="PS50093"/>
    </source>
</evidence>
<dbReference type="STRING" id="323259.Mhun_1229"/>
<dbReference type="AlphaFoldDB" id="Q2FM06"/>
<dbReference type="Proteomes" id="UP000001941">
    <property type="component" value="Chromosome"/>
</dbReference>
<dbReference type="EMBL" id="CP000254">
    <property type="protein sequence ID" value="ABD40975.1"/>
    <property type="molecule type" value="Genomic_DNA"/>
</dbReference>
<evidence type="ECO:0000313" key="3">
    <source>
        <dbReference type="Proteomes" id="UP000001941"/>
    </source>
</evidence>
<dbReference type="InterPro" id="IPR013783">
    <property type="entry name" value="Ig-like_fold"/>
</dbReference>
<organism evidence="2 3">
    <name type="scientific">Methanospirillum hungatei JF-1 (strain ATCC 27890 / DSM 864 / NBRC 100397 / JF-1)</name>
    <dbReference type="NCBI Taxonomy" id="323259"/>
    <lineage>
        <taxon>Archaea</taxon>
        <taxon>Methanobacteriati</taxon>
        <taxon>Methanobacteriota</taxon>
        <taxon>Stenosarchaea group</taxon>
        <taxon>Methanomicrobia</taxon>
        <taxon>Methanomicrobiales</taxon>
        <taxon>Methanospirillaceae</taxon>
        <taxon>Methanospirillum</taxon>
    </lineage>
</organism>
<dbReference type="PROSITE" id="PS50093">
    <property type="entry name" value="PKD"/>
    <property type="match status" value="1"/>
</dbReference>
<feature type="domain" description="PKD" evidence="1">
    <location>
        <begin position="812"/>
        <end position="838"/>
    </location>
</feature>
<keyword evidence="3" id="KW-1185">Reference proteome</keyword>
<dbReference type="InterPro" id="IPR000601">
    <property type="entry name" value="PKD_dom"/>
</dbReference>
<dbReference type="InterPro" id="IPR035986">
    <property type="entry name" value="PKD_dom_sf"/>
</dbReference>
<sequence>MKVNRRCLQLFIILIVLWLSFINSVTAEMVITSFSPESAINTGQVIITLHGTGFQSEQISNILLDQSVTKRYTCSKIVVRSDTELAVTFSLISIEPGPYTIVIKTTKPASYASQMQFKVLFATSPHVVSISPGIGHLGEGPFSCMITGSGFMSGCTVEMESKGGEIFPATVSSVLLNSIQCSFTGRLDGGDRYLVRVRNTDDQISQEEVYFVVYGPPPMVTGINPNIGRIGDGALDISVTGSGFTDGCRIHLRDLVSGSSITNYSSTVVSDEGQVVTGLFDLTGAGAGSYGVYVENPDGQESVDEITFTVKHAAPTAVSVNPLFGLIGDSSLSLSVTGSGFTDGCRIHLRDLVSGSSITNYSSTVVSDEGQVVNGLFDLTGVSAGSYGVYVENPDGQESDDEITFTVKHAAPTAVSVNPPFGLIGDSSLSLSVTGSGFTDGCSIHLRDLVSGSSITNLSSTVVSDEGQVVTGLFDLTGAGAGSYGVYVENPDGQESVDDVIFTVRLPVPVVYSVHPSSGIAGDSSLSLSVTGSGFTDGCSIHITDISHTITLVNISPTITVADGTCVQGSFDLSHVPVGSYLVHVVNPDNQVSDEKIIFQICEPSKQKHDIHITAGQGGSTIPNGLIQVPVHSDLRIHIQQDSGYRIQNVYLDTTLQGPLNELLLTDIITNHSVFVDFSKNDPHPTPFPTVIPTPLPTKEPEFCNLYVTAEYGGIIMPNGTIRVKRGSDVPFEFVSHKDFTPSYLQVDNDTIPVNISWTLQSVQSDHTIRLISDRKISPYWAEFNVSSVTENGTREIMFTSDYYPDSLWESWSYGDGSITYGRPMNHSYTSPGTYLVSHQIMFRNSTSSKKLDLIVE</sequence>
<dbReference type="Gene3D" id="2.60.40.10">
    <property type="entry name" value="Immunoglobulins"/>
    <property type="match status" value="3"/>
</dbReference>
<dbReference type="SUPFAM" id="SSF49299">
    <property type="entry name" value="PKD domain"/>
    <property type="match status" value="1"/>
</dbReference>
<name>Q2FM06_METHJ</name>
<protein>
    <recommendedName>
        <fullName evidence="1">PKD domain-containing protein</fullName>
    </recommendedName>
</protein>
<gene>
    <name evidence="2" type="ordered locus">Mhun_1229</name>
</gene>
<dbReference type="KEGG" id="mhu:Mhun_1229"/>
<accession>Q2FM06</accession>
<dbReference type="eggNOG" id="arCOG05189">
    <property type="taxonomic scope" value="Archaea"/>
</dbReference>
<dbReference type="EnsemblBacteria" id="ABD40975">
    <property type="protein sequence ID" value="ABD40975"/>
    <property type="gene ID" value="Mhun_1229"/>
</dbReference>
<proteinExistence type="predicted"/>
<dbReference type="InParanoid" id="Q2FM06"/>